<dbReference type="Proteomes" id="UP000694413">
    <property type="component" value="Unassembled WGS sequence"/>
</dbReference>
<name>A0A8D2MN94_ZONAL</name>
<reference evidence="3" key="2">
    <citation type="submission" date="2025-09" db="UniProtKB">
        <authorList>
            <consortium name="Ensembl"/>
        </authorList>
    </citation>
    <scope>IDENTIFICATION</scope>
</reference>
<evidence type="ECO:0000313" key="4">
    <source>
        <dbReference type="Proteomes" id="UP000694413"/>
    </source>
</evidence>
<accession>A0A8D2MN94</accession>
<evidence type="ECO:0000313" key="3">
    <source>
        <dbReference type="Ensembl" id="ENSZALP00000009519.1"/>
    </source>
</evidence>
<feature type="compositionally biased region" description="Pro residues" evidence="1">
    <location>
        <begin position="110"/>
        <end position="123"/>
    </location>
</feature>
<keyword evidence="2" id="KW-0472">Membrane</keyword>
<keyword evidence="2" id="KW-0812">Transmembrane</keyword>
<keyword evidence="4" id="KW-1185">Reference proteome</keyword>
<proteinExistence type="predicted"/>
<feature type="transmembrane region" description="Helical" evidence="2">
    <location>
        <begin position="6"/>
        <end position="27"/>
    </location>
</feature>
<reference evidence="3" key="1">
    <citation type="submission" date="2025-08" db="UniProtKB">
        <authorList>
            <consortium name="Ensembl"/>
        </authorList>
    </citation>
    <scope>IDENTIFICATION</scope>
</reference>
<protein>
    <submittedName>
        <fullName evidence="3">Uncharacterized protein</fullName>
    </submittedName>
</protein>
<sequence>MEGVGTRVTCSACLAYFGGVFIYLFIAPSRPPWQLFRAVMEKSRAVVVSGQRLPPQPLLQHPARVWEGWEGGLSTSLRAGTALGLGRGSTPAVIPELSYNQGWQGQPKLQEPPGPLQGPPGPLQGPSNHLVSFEAAAEEAKGSQVGGTHGLRGFLSISLFFMQLYELDGDPRRKEFLDDLFSFMQKRGECPAAHPRCAPLPTLCPPCSSTPTLHPPCPPPRPGAHFLAPH</sequence>
<evidence type="ECO:0000256" key="1">
    <source>
        <dbReference type="SAM" id="MobiDB-lite"/>
    </source>
</evidence>
<organism evidence="3 4">
    <name type="scientific">Zonotrichia albicollis</name>
    <name type="common">White-throated sparrow</name>
    <name type="synonym">Fringilla albicollis</name>
    <dbReference type="NCBI Taxonomy" id="44394"/>
    <lineage>
        <taxon>Eukaryota</taxon>
        <taxon>Metazoa</taxon>
        <taxon>Chordata</taxon>
        <taxon>Craniata</taxon>
        <taxon>Vertebrata</taxon>
        <taxon>Euteleostomi</taxon>
        <taxon>Archelosauria</taxon>
        <taxon>Archosauria</taxon>
        <taxon>Dinosauria</taxon>
        <taxon>Saurischia</taxon>
        <taxon>Theropoda</taxon>
        <taxon>Coelurosauria</taxon>
        <taxon>Aves</taxon>
        <taxon>Neognathae</taxon>
        <taxon>Neoaves</taxon>
        <taxon>Telluraves</taxon>
        <taxon>Australaves</taxon>
        <taxon>Passeriformes</taxon>
        <taxon>Passerellidae</taxon>
        <taxon>Zonotrichia</taxon>
    </lineage>
</organism>
<feature type="region of interest" description="Disordered" evidence="1">
    <location>
        <begin position="103"/>
        <end position="126"/>
    </location>
</feature>
<keyword evidence="2" id="KW-1133">Transmembrane helix</keyword>
<evidence type="ECO:0000256" key="2">
    <source>
        <dbReference type="SAM" id="Phobius"/>
    </source>
</evidence>
<dbReference type="Ensembl" id="ENSZALT00000013287.1">
    <property type="protein sequence ID" value="ENSZALP00000009519.1"/>
    <property type="gene ID" value="ENSZALG00000008179.1"/>
</dbReference>
<dbReference type="AlphaFoldDB" id="A0A8D2MN94"/>